<dbReference type="InterPro" id="IPR001789">
    <property type="entry name" value="Sig_transdc_resp-reg_receiver"/>
</dbReference>
<evidence type="ECO:0000313" key="9">
    <source>
        <dbReference type="EMBL" id="GLC24755.1"/>
    </source>
</evidence>
<dbReference type="GO" id="GO:0000156">
    <property type="term" value="F:phosphorelay response regulator activity"/>
    <property type="evidence" value="ECO:0007669"/>
    <property type="project" value="TreeGrafter"/>
</dbReference>
<dbReference type="EMBL" id="BRXS01000002">
    <property type="protein sequence ID" value="GLC24755.1"/>
    <property type="molecule type" value="Genomic_DNA"/>
</dbReference>
<organism evidence="9 10">
    <name type="scientific">Roseisolibacter agri</name>
    <dbReference type="NCBI Taxonomy" id="2014610"/>
    <lineage>
        <taxon>Bacteria</taxon>
        <taxon>Pseudomonadati</taxon>
        <taxon>Gemmatimonadota</taxon>
        <taxon>Gemmatimonadia</taxon>
        <taxon>Gemmatimonadales</taxon>
        <taxon>Gemmatimonadaceae</taxon>
        <taxon>Roseisolibacter</taxon>
    </lineage>
</organism>
<dbReference type="Gene3D" id="3.40.50.2300">
    <property type="match status" value="1"/>
</dbReference>
<dbReference type="Pfam" id="PF00072">
    <property type="entry name" value="Response_reg"/>
    <property type="match status" value="1"/>
</dbReference>
<dbReference type="RefSeq" id="WP_284349201.1">
    <property type="nucleotide sequence ID" value="NZ_BRXS01000002.1"/>
</dbReference>
<dbReference type="InterPro" id="IPR000792">
    <property type="entry name" value="Tscrpt_reg_LuxR_C"/>
</dbReference>
<dbReference type="GO" id="GO:0000976">
    <property type="term" value="F:transcription cis-regulatory region binding"/>
    <property type="evidence" value="ECO:0007669"/>
    <property type="project" value="TreeGrafter"/>
</dbReference>
<dbReference type="InterPro" id="IPR039420">
    <property type="entry name" value="WalR-like"/>
</dbReference>
<dbReference type="InterPro" id="IPR011006">
    <property type="entry name" value="CheY-like_superfamily"/>
</dbReference>
<dbReference type="CDD" id="cd17574">
    <property type="entry name" value="REC_OmpR"/>
    <property type="match status" value="1"/>
</dbReference>
<gene>
    <name evidence="9" type="ORF">rosag_12680</name>
</gene>
<dbReference type="PANTHER" id="PTHR48111:SF1">
    <property type="entry name" value="TWO-COMPONENT RESPONSE REGULATOR ORR33"/>
    <property type="match status" value="1"/>
</dbReference>
<keyword evidence="1 6" id="KW-0597">Phosphoprotein</keyword>
<evidence type="ECO:0000259" key="8">
    <source>
        <dbReference type="PROSITE" id="PS50110"/>
    </source>
</evidence>
<dbReference type="Pfam" id="PF00196">
    <property type="entry name" value="GerE"/>
    <property type="match status" value="1"/>
</dbReference>
<dbReference type="GO" id="GO:0006355">
    <property type="term" value="P:regulation of DNA-templated transcription"/>
    <property type="evidence" value="ECO:0007669"/>
    <property type="project" value="InterPro"/>
</dbReference>
<dbReference type="GO" id="GO:0032993">
    <property type="term" value="C:protein-DNA complex"/>
    <property type="evidence" value="ECO:0007669"/>
    <property type="project" value="TreeGrafter"/>
</dbReference>
<dbReference type="InterPro" id="IPR036388">
    <property type="entry name" value="WH-like_DNA-bd_sf"/>
</dbReference>
<dbReference type="AlphaFoldDB" id="A0AA37Q199"/>
<dbReference type="PRINTS" id="PR00038">
    <property type="entry name" value="HTHLUXR"/>
</dbReference>
<dbReference type="GO" id="GO:0005829">
    <property type="term" value="C:cytosol"/>
    <property type="evidence" value="ECO:0007669"/>
    <property type="project" value="TreeGrafter"/>
</dbReference>
<dbReference type="PROSITE" id="PS50043">
    <property type="entry name" value="HTH_LUXR_2"/>
    <property type="match status" value="1"/>
</dbReference>
<dbReference type="PROSITE" id="PS50110">
    <property type="entry name" value="RESPONSE_REGULATORY"/>
    <property type="match status" value="1"/>
</dbReference>
<dbReference type="InterPro" id="IPR016032">
    <property type="entry name" value="Sig_transdc_resp-reg_C-effctor"/>
</dbReference>
<accession>A0AA37Q199</accession>
<proteinExistence type="predicted"/>
<dbReference type="CDD" id="cd06170">
    <property type="entry name" value="LuxR_C_like"/>
    <property type="match status" value="1"/>
</dbReference>
<evidence type="ECO:0000256" key="4">
    <source>
        <dbReference type="ARBA" id="ARBA00023125"/>
    </source>
</evidence>
<keyword evidence="2" id="KW-0902">Two-component regulatory system</keyword>
<evidence type="ECO:0000256" key="1">
    <source>
        <dbReference type="ARBA" id="ARBA00022553"/>
    </source>
</evidence>
<dbReference type="Gene3D" id="1.10.10.10">
    <property type="entry name" value="Winged helix-like DNA-binding domain superfamily/Winged helix DNA-binding domain"/>
    <property type="match status" value="1"/>
</dbReference>
<sequence>MKRILVVEDNADLAGGLQRNLEHEGHRVSVAGTADAALALALRDAPDLVVLDLGLPDRDGYHVLEQLRERGCQSPVLILSARGLESDKVRGFRLGADDYVTKPFGVVELMARIGAHLRRASAAEKPAGDGTLSDDALRDRFALTDREIQVARLLALGASNAEIGEALGIAAMTARNHTERVLLKLGASTRARVGAMLRGQVPWSAV</sequence>
<evidence type="ECO:0000256" key="5">
    <source>
        <dbReference type="ARBA" id="ARBA00023163"/>
    </source>
</evidence>
<evidence type="ECO:0008006" key="11">
    <source>
        <dbReference type="Google" id="ProtNLM"/>
    </source>
</evidence>
<evidence type="ECO:0000313" key="10">
    <source>
        <dbReference type="Proteomes" id="UP001161325"/>
    </source>
</evidence>
<evidence type="ECO:0000256" key="3">
    <source>
        <dbReference type="ARBA" id="ARBA00023015"/>
    </source>
</evidence>
<feature type="domain" description="HTH luxR-type" evidence="7">
    <location>
        <begin position="136"/>
        <end position="201"/>
    </location>
</feature>
<evidence type="ECO:0000259" key="7">
    <source>
        <dbReference type="PROSITE" id="PS50043"/>
    </source>
</evidence>
<dbReference type="Proteomes" id="UP001161325">
    <property type="component" value="Unassembled WGS sequence"/>
</dbReference>
<keyword evidence="5" id="KW-0804">Transcription</keyword>
<keyword evidence="4" id="KW-0238">DNA-binding</keyword>
<dbReference type="SUPFAM" id="SSF52172">
    <property type="entry name" value="CheY-like"/>
    <property type="match status" value="1"/>
</dbReference>
<feature type="modified residue" description="4-aspartylphosphate" evidence="6">
    <location>
        <position position="52"/>
    </location>
</feature>
<dbReference type="PANTHER" id="PTHR48111">
    <property type="entry name" value="REGULATOR OF RPOS"/>
    <property type="match status" value="1"/>
</dbReference>
<feature type="domain" description="Response regulatory" evidence="8">
    <location>
        <begin position="3"/>
        <end position="117"/>
    </location>
</feature>
<dbReference type="SMART" id="SM00421">
    <property type="entry name" value="HTH_LUXR"/>
    <property type="match status" value="1"/>
</dbReference>
<dbReference type="SMART" id="SM00448">
    <property type="entry name" value="REC"/>
    <property type="match status" value="1"/>
</dbReference>
<comment type="caution">
    <text evidence="9">The sequence shown here is derived from an EMBL/GenBank/DDBJ whole genome shotgun (WGS) entry which is preliminary data.</text>
</comment>
<name>A0AA37Q199_9BACT</name>
<reference evidence="9" key="1">
    <citation type="submission" date="2022-08" db="EMBL/GenBank/DDBJ databases">
        <title>Draft genome sequencing of Roseisolibacter agri AW1220.</title>
        <authorList>
            <person name="Tobiishi Y."/>
            <person name="Tonouchi A."/>
        </authorList>
    </citation>
    <scope>NUCLEOTIDE SEQUENCE</scope>
    <source>
        <strain evidence="9">AW1220</strain>
    </source>
</reference>
<dbReference type="SUPFAM" id="SSF46894">
    <property type="entry name" value="C-terminal effector domain of the bipartite response regulators"/>
    <property type="match status" value="1"/>
</dbReference>
<dbReference type="Gene3D" id="6.10.250.690">
    <property type="match status" value="1"/>
</dbReference>
<protein>
    <recommendedName>
        <fullName evidence="11">Response regulator transcription factor</fullName>
    </recommendedName>
</protein>
<keyword evidence="3" id="KW-0805">Transcription regulation</keyword>
<evidence type="ECO:0000256" key="6">
    <source>
        <dbReference type="PROSITE-ProRule" id="PRU00169"/>
    </source>
</evidence>
<keyword evidence="10" id="KW-1185">Reference proteome</keyword>
<evidence type="ECO:0000256" key="2">
    <source>
        <dbReference type="ARBA" id="ARBA00023012"/>
    </source>
</evidence>